<organism evidence="1 2">
    <name type="scientific">Kitasatospora phosalacinea</name>
    <dbReference type="NCBI Taxonomy" id="2065"/>
    <lineage>
        <taxon>Bacteria</taxon>
        <taxon>Bacillati</taxon>
        <taxon>Actinomycetota</taxon>
        <taxon>Actinomycetes</taxon>
        <taxon>Kitasatosporales</taxon>
        <taxon>Streptomycetaceae</taxon>
        <taxon>Kitasatospora</taxon>
    </lineage>
</organism>
<dbReference type="EMBL" id="JBHYPX010000067">
    <property type="protein sequence ID" value="MFE1355748.1"/>
    <property type="molecule type" value="Genomic_DNA"/>
</dbReference>
<dbReference type="Proteomes" id="UP001599542">
    <property type="component" value="Unassembled WGS sequence"/>
</dbReference>
<evidence type="ECO:0000313" key="1">
    <source>
        <dbReference type="EMBL" id="MFE1355748.1"/>
    </source>
</evidence>
<dbReference type="InterPro" id="IPR010144">
    <property type="entry name" value="CRISPR-assoc_prot_Csd1-typ"/>
</dbReference>
<comment type="caution">
    <text evidence="1">The sequence shown here is derived from an EMBL/GenBank/DDBJ whole genome shotgun (WGS) entry which is preliminary data.</text>
</comment>
<accession>A0ABW6GSK4</accession>
<keyword evidence="2" id="KW-1185">Reference proteome</keyword>
<dbReference type="RefSeq" id="WP_380315662.1">
    <property type="nucleotide sequence ID" value="NZ_JBHYPW010000001.1"/>
</dbReference>
<evidence type="ECO:0000313" key="2">
    <source>
        <dbReference type="Proteomes" id="UP001599542"/>
    </source>
</evidence>
<reference evidence="1 2" key="1">
    <citation type="submission" date="2024-09" db="EMBL/GenBank/DDBJ databases">
        <title>The Natural Products Discovery Center: Release of the First 8490 Sequenced Strains for Exploring Actinobacteria Biosynthetic Diversity.</title>
        <authorList>
            <person name="Kalkreuter E."/>
            <person name="Kautsar S.A."/>
            <person name="Yang D."/>
            <person name="Bader C.D."/>
            <person name="Teijaro C.N."/>
            <person name="Fluegel L."/>
            <person name="Davis C.M."/>
            <person name="Simpson J.R."/>
            <person name="Lauterbach L."/>
            <person name="Steele A.D."/>
            <person name="Gui C."/>
            <person name="Meng S."/>
            <person name="Li G."/>
            <person name="Viehrig K."/>
            <person name="Ye F."/>
            <person name="Su P."/>
            <person name="Kiefer A.F."/>
            <person name="Nichols A."/>
            <person name="Cepeda A.J."/>
            <person name="Yan W."/>
            <person name="Fan B."/>
            <person name="Jiang Y."/>
            <person name="Adhikari A."/>
            <person name="Zheng C.-J."/>
            <person name="Schuster L."/>
            <person name="Cowan T.M."/>
            <person name="Smanski M.J."/>
            <person name="Chevrette M.G."/>
            <person name="De Carvalho L.P.S."/>
            <person name="Shen B."/>
        </authorList>
    </citation>
    <scope>NUCLEOTIDE SEQUENCE [LARGE SCALE GENOMIC DNA]</scope>
    <source>
        <strain evidence="1 2">NPDC058753</strain>
    </source>
</reference>
<gene>
    <name evidence="1" type="primary">cas8c</name>
    <name evidence="1" type="ORF">ACFW6T_27605</name>
</gene>
<sequence length="593" mass="64865">MLLQRLTEQAGRLEGLPPEFYRYRQIDWVLIITTGGAAPKLVDRRPPAKARADAVVEAVPYVQRSGTKVPPFLVVDTAEFVLGRARGATDEQGPAEKDVAEAARRRGEYLALLRRWAAEAFDEPSASLVLDSLTRGVAEDESWGELEARHTVAVLVDGRWLHERASVRELWARVVRERKGAGGGQQELCLACGEPGDLLSTIPEPIKKGAIPSAGGSNEAQLISVNSPAQGRGGATKLVNTPVCDRCGGRAMAALNNMLASDSHRRSMSDGVLLWWTREPLEEALFELVDDNDPDPQAVAHLIDTLHHNPDPAAAERIEPNDFYALTLGLNNARTVVREWLDIPVQTVKANLGAWFEDHGVFDGWRGTTRYLPLWLLALATGRHNGTQYAKGTAPRGIERELLRTALHRTPPPAGLLPHLLQRIRADHRVDAPRTALLRLALNRSHDRTDRPMPRLDSDSTDPAYLCGRAFAVLEAIQTAALPDVKATIGDKYFGTAMTAPAAVLANLRHGANAHLKRLRRDRKGAYLVLNERLAQVFGAFTDDLPTHLSPREQARFVIGYEQQRAADFAARAAAKADKAAKAAANSPDEPAS</sequence>
<dbReference type="Pfam" id="PF09709">
    <property type="entry name" value="Cas_Csd1"/>
    <property type="match status" value="1"/>
</dbReference>
<proteinExistence type="predicted"/>
<name>A0ABW6GSK4_9ACTN</name>
<dbReference type="NCBIfam" id="TIGR01863">
    <property type="entry name" value="cas_Csd1"/>
    <property type="match status" value="1"/>
</dbReference>
<protein>
    <submittedName>
        <fullName evidence="1">Type I-C CRISPR-associated protein Cas8c/Csd1</fullName>
    </submittedName>
</protein>